<evidence type="ECO:0000256" key="8">
    <source>
        <dbReference type="PIRSR" id="PIRSR602403-1"/>
    </source>
</evidence>
<accession>A0A438N326</accession>
<dbReference type="InterPro" id="IPR050121">
    <property type="entry name" value="Cytochrome_P450_monoxygenase"/>
</dbReference>
<dbReference type="GO" id="GO:0016705">
    <property type="term" value="F:oxidoreductase activity, acting on paired donors, with incorporation or reduction of molecular oxygen"/>
    <property type="evidence" value="ECO:0007669"/>
    <property type="project" value="InterPro"/>
</dbReference>
<keyword evidence="4 8" id="KW-0479">Metal-binding</keyword>
<keyword evidence="6 8" id="KW-0408">Iron</keyword>
<dbReference type="Pfam" id="PF00067">
    <property type="entry name" value="p450"/>
    <property type="match status" value="1"/>
</dbReference>
<evidence type="ECO:0000256" key="9">
    <source>
        <dbReference type="RuleBase" id="RU000461"/>
    </source>
</evidence>
<dbReference type="InterPro" id="IPR017972">
    <property type="entry name" value="Cyt_P450_CS"/>
</dbReference>
<comment type="similarity">
    <text evidence="2 9">Belongs to the cytochrome P450 family.</text>
</comment>
<evidence type="ECO:0000256" key="2">
    <source>
        <dbReference type="ARBA" id="ARBA00010617"/>
    </source>
</evidence>
<name>A0A438N326_EXOME</name>
<dbReference type="InterPro" id="IPR036396">
    <property type="entry name" value="Cyt_P450_sf"/>
</dbReference>
<dbReference type="PRINTS" id="PR00465">
    <property type="entry name" value="EP450IV"/>
</dbReference>
<dbReference type="SUPFAM" id="SSF48264">
    <property type="entry name" value="Cytochrome P450"/>
    <property type="match status" value="1"/>
</dbReference>
<dbReference type="PANTHER" id="PTHR24305:SF210">
    <property type="entry name" value="CYTOCHROME P450 MONOOXYGENASE ASQL-RELATED"/>
    <property type="match status" value="1"/>
</dbReference>
<keyword evidence="3 8" id="KW-0349">Heme</keyword>
<dbReference type="PRINTS" id="PR00385">
    <property type="entry name" value="P450"/>
</dbReference>
<dbReference type="VEuPathDB" id="FungiDB:PV10_07686"/>
<dbReference type="EMBL" id="NAJM01000026">
    <property type="protein sequence ID" value="RVX69954.1"/>
    <property type="molecule type" value="Genomic_DNA"/>
</dbReference>
<reference evidence="10 11" key="1">
    <citation type="submission" date="2017-03" db="EMBL/GenBank/DDBJ databases">
        <title>Genomes of endolithic fungi from Antarctica.</title>
        <authorList>
            <person name="Coleine C."/>
            <person name="Masonjones S."/>
            <person name="Stajich J.E."/>
        </authorList>
    </citation>
    <scope>NUCLEOTIDE SEQUENCE [LARGE SCALE GENOMIC DNA]</scope>
    <source>
        <strain evidence="10 11">CCFEE 6314</strain>
    </source>
</reference>
<comment type="cofactor">
    <cofactor evidence="1 8">
        <name>heme</name>
        <dbReference type="ChEBI" id="CHEBI:30413"/>
    </cofactor>
</comment>
<keyword evidence="5 9" id="KW-0560">Oxidoreductase</keyword>
<evidence type="ECO:0000313" key="11">
    <source>
        <dbReference type="Proteomes" id="UP000288859"/>
    </source>
</evidence>
<evidence type="ECO:0008006" key="12">
    <source>
        <dbReference type="Google" id="ProtNLM"/>
    </source>
</evidence>
<evidence type="ECO:0000256" key="1">
    <source>
        <dbReference type="ARBA" id="ARBA00001971"/>
    </source>
</evidence>
<proteinExistence type="inferred from homology"/>
<dbReference type="PANTHER" id="PTHR24305">
    <property type="entry name" value="CYTOCHROME P450"/>
    <property type="match status" value="1"/>
</dbReference>
<sequence>MLKTSISLAAPSAVLGLNYYRLRHIPGPRWAKLTSFGVTWRFHYGNETFVDLCTRLDKEYGPVVQWSSRNVLFSDPSVIPTIYATTNVWRKAVSYEPAIPIINGVLQDSLTTTRNEAKVSAIKRHINGAFTPRAIGEYETHVDEGINLLNSRLRSHAPVVDFVRWIKFFAFETICRVAFSEVDLAEHQVETILSGARQRFDHWYRWFATPWLERLIYKNAFVRGRGTSLLGLQALKRIDERAPKADSESKSDLLQWYLESQAKSPDLINKGTVVGLVISTINAGAETTASTMVQILWFLLNHPSRFTALLEELKSAELRSPPSFESVQKLPYLDATIKETMRLHSVNQAPLEREVPPGGAHIAGVYVPGGTAVALNFAALRLRKDVWGSSPEEFRPERWTEADTATRAKMERAFYGFGFGKRVCIGQHIAWIEMKKLIPELLLNYEAGHLPLRKSF</sequence>
<dbReference type="Gene3D" id="1.10.630.10">
    <property type="entry name" value="Cytochrome P450"/>
    <property type="match status" value="1"/>
</dbReference>
<gene>
    <name evidence="10" type="ORF">B0A52_05789</name>
</gene>
<dbReference type="Proteomes" id="UP000288859">
    <property type="component" value="Unassembled WGS sequence"/>
</dbReference>
<evidence type="ECO:0000256" key="6">
    <source>
        <dbReference type="ARBA" id="ARBA00023004"/>
    </source>
</evidence>
<dbReference type="AlphaFoldDB" id="A0A438N326"/>
<dbReference type="PROSITE" id="PS00086">
    <property type="entry name" value="CYTOCHROME_P450"/>
    <property type="match status" value="1"/>
</dbReference>
<evidence type="ECO:0000256" key="3">
    <source>
        <dbReference type="ARBA" id="ARBA00022617"/>
    </source>
</evidence>
<dbReference type="GO" id="GO:0004497">
    <property type="term" value="F:monooxygenase activity"/>
    <property type="evidence" value="ECO:0007669"/>
    <property type="project" value="UniProtKB-KW"/>
</dbReference>
<evidence type="ECO:0000256" key="7">
    <source>
        <dbReference type="ARBA" id="ARBA00023033"/>
    </source>
</evidence>
<feature type="binding site" description="axial binding residue" evidence="8">
    <location>
        <position position="424"/>
    </location>
    <ligand>
        <name>heme</name>
        <dbReference type="ChEBI" id="CHEBI:30413"/>
    </ligand>
    <ligandPart>
        <name>Fe</name>
        <dbReference type="ChEBI" id="CHEBI:18248"/>
    </ligandPart>
</feature>
<dbReference type="GO" id="GO:0005506">
    <property type="term" value="F:iron ion binding"/>
    <property type="evidence" value="ECO:0007669"/>
    <property type="project" value="InterPro"/>
</dbReference>
<protein>
    <recommendedName>
        <fullName evidence="12">Pisatin demethylase</fullName>
    </recommendedName>
</protein>
<organism evidence="10 11">
    <name type="scientific">Exophiala mesophila</name>
    <name type="common">Black yeast-like fungus</name>
    <dbReference type="NCBI Taxonomy" id="212818"/>
    <lineage>
        <taxon>Eukaryota</taxon>
        <taxon>Fungi</taxon>
        <taxon>Dikarya</taxon>
        <taxon>Ascomycota</taxon>
        <taxon>Pezizomycotina</taxon>
        <taxon>Eurotiomycetes</taxon>
        <taxon>Chaetothyriomycetidae</taxon>
        <taxon>Chaetothyriales</taxon>
        <taxon>Herpotrichiellaceae</taxon>
        <taxon>Exophiala</taxon>
    </lineage>
</organism>
<dbReference type="InterPro" id="IPR001128">
    <property type="entry name" value="Cyt_P450"/>
</dbReference>
<keyword evidence="7 9" id="KW-0503">Monooxygenase</keyword>
<evidence type="ECO:0000256" key="4">
    <source>
        <dbReference type="ARBA" id="ARBA00022723"/>
    </source>
</evidence>
<comment type="caution">
    <text evidence="10">The sequence shown here is derived from an EMBL/GenBank/DDBJ whole genome shotgun (WGS) entry which is preliminary data.</text>
</comment>
<dbReference type="GO" id="GO:0020037">
    <property type="term" value="F:heme binding"/>
    <property type="evidence" value="ECO:0007669"/>
    <property type="project" value="InterPro"/>
</dbReference>
<dbReference type="OrthoDB" id="3934656at2759"/>
<dbReference type="InterPro" id="IPR002403">
    <property type="entry name" value="Cyt_P450_E_grp-IV"/>
</dbReference>
<evidence type="ECO:0000313" key="10">
    <source>
        <dbReference type="EMBL" id="RVX69954.1"/>
    </source>
</evidence>
<evidence type="ECO:0000256" key="5">
    <source>
        <dbReference type="ARBA" id="ARBA00023002"/>
    </source>
</evidence>